<proteinExistence type="predicted"/>
<dbReference type="EMBL" id="OCNJ01000006">
    <property type="protein sequence ID" value="SOD97267.1"/>
    <property type="molecule type" value="Genomic_DNA"/>
</dbReference>
<keyword evidence="3" id="KW-1185">Reference proteome</keyword>
<evidence type="ECO:0000313" key="3">
    <source>
        <dbReference type="Proteomes" id="UP000219621"/>
    </source>
</evidence>
<dbReference type="Proteomes" id="UP000219621">
    <property type="component" value="Unassembled WGS sequence"/>
</dbReference>
<evidence type="ECO:0000313" key="2">
    <source>
        <dbReference type="EMBL" id="SOD97267.1"/>
    </source>
</evidence>
<accession>A0A286GP02</accession>
<gene>
    <name evidence="2" type="ORF">SAMN05421508_106358</name>
</gene>
<feature type="region of interest" description="Disordered" evidence="1">
    <location>
        <begin position="127"/>
        <end position="147"/>
    </location>
</feature>
<dbReference type="RefSeq" id="WP_097280098.1">
    <property type="nucleotide sequence ID" value="NZ_OCNJ01000006.1"/>
</dbReference>
<protein>
    <submittedName>
        <fullName evidence="2">Uncharacterized protein</fullName>
    </submittedName>
</protein>
<name>A0A286GP02_9PROT</name>
<dbReference type="AlphaFoldDB" id="A0A286GP02"/>
<reference evidence="2 3" key="1">
    <citation type="submission" date="2017-09" db="EMBL/GenBank/DDBJ databases">
        <authorList>
            <person name="Ehlers B."/>
            <person name="Leendertz F.H."/>
        </authorList>
    </citation>
    <scope>NUCLEOTIDE SEQUENCE [LARGE SCALE GENOMIC DNA]</scope>
    <source>
        <strain evidence="2 3">USBA 140</strain>
    </source>
</reference>
<evidence type="ECO:0000256" key="1">
    <source>
        <dbReference type="SAM" id="MobiDB-lite"/>
    </source>
</evidence>
<organism evidence="2 3">
    <name type="scientific">Caenispirillum bisanense</name>
    <dbReference type="NCBI Taxonomy" id="414052"/>
    <lineage>
        <taxon>Bacteria</taxon>
        <taxon>Pseudomonadati</taxon>
        <taxon>Pseudomonadota</taxon>
        <taxon>Alphaproteobacteria</taxon>
        <taxon>Rhodospirillales</taxon>
        <taxon>Novispirillaceae</taxon>
        <taxon>Caenispirillum</taxon>
    </lineage>
</organism>
<dbReference type="OrthoDB" id="558552at2"/>
<sequence length="147" mass="16595">MTNENELREKLRKIEALFAGAKTAGEKAAAGAAADRIRQRLADTAKAEALVEMKFSIPDTWSMQLFCALARRYGLRPFRYRRQHRQTVMIKAPRTFIDTVFWPEFSQLDDALTSYLAEVTDRVIREEVHGEGGGADEVADPPQIPGR</sequence>